<dbReference type="PANTHER" id="PTHR30258">
    <property type="entry name" value="TYPE II SECRETION SYSTEM PROTEIN GSPE-RELATED"/>
    <property type="match status" value="1"/>
</dbReference>
<reference evidence="5" key="1">
    <citation type="submission" date="2016-10" db="EMBL/GenBank/DDBJ databases">
        <authorList>
            <person name="de Groot N.N."/>
        </authorList>
    </citation>
    <scope>NUCLEOTIDE SEQUENCE</scope>
</reference>
<keyword evidence="2" id="KW-0067">ATP-binding</keyword>
<dbReference type="GO" id="GO:0016887">
    <property type="term" value="F:ATP hydrolysis activity"/>
    <property type="evidence" value="ECO:0007669"/>
    <property type="project" value="TreeGrafter"/>
</dbReference>
<gene>
    <name evidence="4" type="ORF">MNB_SUP05-SYMBIONT-4-1078</name>
    <name evidence="5" type="ORF">MNB_SUP05-SYMBIONT-5-1181</name>
</gene>
<sequence length="547" mass="60599">MAIWDNIKPQLEALSIAIDSLSEVLLYDDEEIIPHLIQNLNLDIIKQVLKGADLDIQVFGEAYEDAIVISNSTTYLIIEHNNEYLAFSVNPFSSLSNFEVRSALMDKELKTSLGFIEPKHPLLAQEKESNYSINSRVIVKSLLAEAIELGASDIHIEPRNPTHCCFKLRVDGMKINSGIADVSNVHFQAVAAEINKLFDIDVGAYNAIQERQAETSKIDVLDGKQKSVNLRLQLNPLHVKFKEGTQEGKHIPNYVIRLISATSFRALNEIGLTKLQVENITQICKHNNAGIFIAGPTGSGKTTLAYAILATIHYQRPGISAMSVEDPVEVDLPKTQQMNITKTIGFDKALKAILRSDPDVVFCGEIRDKSTAHHVCAIKEVGNAIVTTIHADKAFDVIDRLKSISSKESFAVALDTIAKTVSVIIMPRLVRKVCQHCAIKISAKDDELFEQYDNYFADNSIDIKQGNRCEHCNNTGYKGRTQVAEVFVIDEVLQQMIISNASSEKIHAQALKKQSKDIYSNAVGLVESGITTLNEITRILPSRSNFG</sequence>
<evidence type="ECO:0000313" key="4">
    <source>
        <dbReference type="EMBL" id="SFV87261.1"/>
    </source>
</evidence>
<keyword evidence="1" id="KW-0547">Nucleotide-binding</keyword>
<dbReference type="InterPro" id="IPR001482">
    <property type="entry name" value="T2SS/T4SS_dom"/>
</dbReference>
<organism evidence="5">
    <name type="scientific">hydrothermal vent metagenome</name>
    <dbReference type="NCBI Taxonomy" id="652676"/>
    <lineage>
        <taxon>unclassified sequences</taxon>
        <taxon>metagenomes</taxon>
        <taxon>ecological metagenomes</taxon>
    </lineage>
</organism>
<evidence type="ECO:0000256" key="1">
    <source>
        <dbReference type="ARBA" id="ARBA00022741"/>
    </source>
</evidence>
<feature type="domain" description="Bacterial type II secretion system protein E" evidence="3">
    <location>
        <begin position="135"/>
        <end position="538"/>
    </location>
</feature>
<evidence type="ECO:0000256" key="2">
    <source>
        <dbReference type="ARBA" id="ARBA00022840"/>
    </source>
</evidence>
<name>A0A1W1E0R1_9ZZZZ</name>
<proteinExistence type="predicted"/>
<dbReference type="InterPro" id="IPR027417">
    <property type="entry name" value="P-loop_NTPase"/>
</dbReference>
<dbReference type="AlphaFoldDB" id="A0A1W1E0R1"/>
<dbReference type="PANTHER" id="PTHR30258:SF3">
    <property type="entry name" value="SLL1921 PROTEIN"/>
    <property type="match status" value="1"/>
</dbReference>
<dbReference type="EMBL" id="FPHY01000175">
    <property type="protein sequence ID" value="SFV87261.1"/>
    <property type="molecule type" value="Genomic_DNA"/>
</dbReference>
<dbReference type="EMBL" id="FPHZ01000034">
    <property type="protein sequence ID" value="SFV87539.1"/>
    <property type="molecule type" value="Genomic_DNA"/>
</dbReference>
<evidence type="ECO:0000313" key="5">
    <source>
        <dbReference type="EMBL" id="SFV87539.1"/>
    </source>
</evidence>
<dbReference type="SUPFAM" id="SSF52540">
    <property type="entry name" value="P-loop containing nucleoside triphosphate hydrolases"/>
    <property type="match status" value="1"/>
</dbReference>
<evidence type="ECO:0000259" key="3">
    <source>
        <dbReference type="Pfam" id="PF00437"/>
    </source>
</evidence>
<dbReference type="Pfam" id="PF00437">
    <property type="entry name" value="T2SSE"/>
    <property type="match status" value="1"/>
</dbReference>
<dbReference type="GO" id="GO:0005886">
    <property type="term" value="C:plasma membrane"/>
    <property type="evidence" value="ECO:0007669"/>
    <property type="project" value="TreeGrafter"/>
</dbReference>
<dbReference type="GO" id="GO:0005524">
    <property type="term" value="F:ATP binding"/>
    <property type="evidence" value="ECO:0007669"/>
    <property type="project" value="UniProtKB-KW"/>
</dbReference>
<dbReference type="Gene3D" id="3.30.450.90">
    <property type="match status" value="1"/>
</dbReference>
<dbReference type="Gene3D" id="3.40.50.300">
    <property type="entry name" value="P-loop containing nucleotide triphosphate hydrolases"/>
    <property type="match status" value="1"/>
</dbReference>
<accession>A0A1W1E0R1</accession>
<protein>
    <submittedName>
        <fullName evidence="5">Type IV fimbrial assembly, ATPase PilB</fullName>
    </submittedName>
</protein>